<organism evidence="1 2">
    <name type="scientific">Discina gigas</name>
    <dbReference type="NCBI Taxonomy" id="1032678"/>
    <lineage>
        <taxon>Eukaryota</taxon>
        <taxon>Fungi</taxon>
        <taxon>Dikarya</taxon>
        <taxon>Ascomycota</taxon>
        <taxon>Pezizomycotina</taxon>
        <taxon>Pezizomycetes</taxon>
        <taxon>Pezizales</taxon>
        <taxon>Discinaceae</taxon>
        <taxon>Discina</taxon>
    </lineage>
</organism>
<dbReference type="Proteomes" id="UP001447188">
    <property type="component" value="Unassembled WGS sequence"/>
</dbReference>
<name>A0ABR3GQ57_9PEZI</name>
<keyword evidence="2" id="KW-1185">Reference proteome</keyword>
<dbReference type="InterPro" id="IPR029069">
    <property type="entry name" value="HotDog_dom_sf"/>
</dbReference>
<evidence type="ECO:0008006" key="3">
    <source>
        <dbReference type="Google" id="ProtNLM"/>
    </source>
</evidence>
<dbReference type="Gene3D" id="3.10.129.10">
    <property type="entry name" value="Hotdog Thioesterase"/>
    <property type="match status" value="1"/>
</dbReference>
<reference evidence="1 2" key="1">
    <citation type="submission" date="2024-02" db="EMBL/GenBank/DDBJ databases">
        <title>Discinaceae phylogenomics.</title>
        <authorList>
            <person name="Dirks A.C."/>
            <person name="James T.Y."/>
        </authorList>
    </citation>
    <scope>NUCLEOTIDE SEQUENCE [LARGE SCALE GENOMIC DNA]</scope>
    <source>
        <strain evidence="1 2">ACD0624</strain>
    </source>
</reference>
<sequence>MFNTLTRALVRHPVRIVTRGHHLYSRSFPPVYDFVSPQPSYLLSLSLSPYLQTPPPPLQLPTAGDLPPGHHMVYFPPQLPESQLLNDGSDAEQAPGKEWVRRMWAGGSVSFHPTRRIQLMDHGVLKEKVTDVESRGSKLFVWFERRMWSGKEQMVAETLQDDTAAIVERRCLVFFKEPKDTNAIAKVVKPSDTPDFSLEFTPTQHLLFRFSALTFNAHKIHFDPLFTQQKEGYPGLLCHGPLSFVLLLELLRINVLDTGKKRKWAIRQFNYKCLAPMYVDQRYKICGRRISDKNYELWAETPEGGYSVKARAVLEEDTSCL</sequence>
<evidence type="ECO:0000313" key="2">
    <source>
        <dbReference type="Proteomes" id="UP001447188"/>
    </source>
</evidence>
<accession>A0ABR3GQ57</accession>
<dbReference type="PANTHER" id="PTHR28152:SF1">
    <property type="entry name" value="HYDROXYACYL-THIOESTER DEHYDRATASE TYPE 2, MITOCHONDRIAL"/>
    <property type="match status" value="1"/>
</dbReference>
<gene>
    <name evidence="1" type="ORF">Q9L58_003092</name>
</gene>
<comment type="caution">
    <text evidence="1">The sequence shown here is derived from an EMBL/GenBank/DDBJ whole genome shotgun (WGS) entry which is preliminary data.</text>
</comment>
<dbReference type="InterPro" id="IPR052741">
    <property type="entry name" value="Mitochondrial_HTD2"/>
</dbReference>
<proteinExistence type="predicted"/>
<dbReference type="EMBL" id="JBBBZM010000029">
    <property type="protein sequence ID" value="KAL0637872.1"/>
    <property type="molecule type" value="Genomic_DNA"/>
</dbReference>
<dbReference type="SUPFAM" id="SSF54637">
    <property type="entry name" value="Thioesterase/thiol ester dehydrase-isomerase"/>
    <property type="match status" value="1"/>
</dbReference>
<dbReference type="PANTHER" id="PTHR28152">
    <property type="entry name" value="HYDROXYACYL-THIOESTER DEHYDRATASE TYPE 2, MITOCHONDRIAL"/>
    <property type="match status" value="1"/>
</dbReference>
<protein>
    <recommendedName>
        <fullName evidence="3">Hydroxyacyl-thioester dehydratase type 2, mitochondrial</fullName>
    </recommendedName>
</protein>
<evidence type="ECO:0000313" key="1">
    <source>
        <dbReference type="EMBL" id="KAL0637872.1"/>
    </source>
</evidence>